<evidence type="ECO:0000256" key="3">
    <source>
        <dbReference type="ARBA" id="ARBA00023054"/>
    </source>
</evidence>
<feature type="signal peptide" evidence="5">
    <location>
        <begin position="1"/>
        <end position="18"/>
    </location>
</feature>
<comment type="similarity">
    <text evidence="2">Belongs to the membrane fusion protein (MFP) (TC 8.A.1) family.</text>
</comment>
<keyword evidence="3" id="KW-0175">Coiled coil</keyword>
<dbReference type="Pfam" id="PF25876">
    <property type="entry name" value="HH_MFP_RND"/>
    <property type="match status" value="1"/>
</dbReference>
<dbReference type="GO" id="GO:0022857">
    <property type="term" value="F:transmembrane transporter activity"/>
    <property type="evidence" value="ECO:0007669"/>
    <property type="project" value="InterPro"/>
</dbReference>
<dbReference type="Pfam" id="PF25917">
    <property type="entry name" value="BSH_RND"/>
    <property type="match status" value="1"/>
</dbReference>
<evidence type="ECO:0000256" key="5">
    <source>
        <dbReference type="SAM" id="SignalP"/>
    </source>
</evidence>
<feature type="domain" description="Multidrug resistance protein MdtA-like C-terminal permuted SH3" evidence="9">
    <location>
        <begin position="312"/>
        <end position="370"/>
    </location>
</feature>
<feature type="domain" description="Multidrug resistance protein MdtA-like alpha-helical hairpin" evidence="6">
    <location>
        <begin position="103"/>
        <end position="172"/>
    </location>
</feature>
<name>A0A1H6YVD0_9PSED</name>
<evidence type="ECO:0000259" key="7">
    <source>
        <dbReference type="Pfam" id="PF25917"/>
    </source>
</evidence>
<dbReference type="RefSeq" id="WP_170847753.1">
    <property type="nucleotide sequence ID" value="NZ_FNZE01000009.1"/>
</dbReference>
<protein>
    <submittedName>
        <fullName evidence="10">Membrane fusion protein, multidrug efflux system</fullName>
    </submittedName>
</protein>
<evidence type="ECO:0000256" key="1">
    <source>
        <dbReference type="ARBA" id="ARBA00004519"/>
    </source>
</evidence>
<dbReference type="InterPro" id="IPR058626">
    <property type="entry name" value="MdtA-like_b-barrel"/>
</dbReference>
<evidence type="ECO:0000313" key="10">
    <source>
        <dbReference type="EMBL" id="SEJ45218.1"/>
    </source>
</evidence>
<dbReference type="PANTHER" id="PTHR30158">
    <property type="entry name" value="ACRA/E-RELATED COMPONENT OF DRUG EFFLUX TRANSPORTER"/>
    <property type="match status" value="1"/>
</dbReference>
<keyword evidence="5" id="KW-0732">Signal</keyword>
<dbReference type="Pfam" id="PF25967">
    <property type="entry name" value="RND-MFP_C"/>
    <property type="match status" value="1"/>
</dbReference>
<keyword evidence="11" id="KW-1185">Reference proteome</keyword>
<dbReference type="Gene3D" id="2.40.420.20">
    <property type="match status" value="1"/>
</dbReference>
<gene>
    <name evidence="10" type="ORF">SAMN05216201_10917</name>
</gene>
<evidence type="ECO:0000259" key="8">
    <source>
        <dbReference type="Pfam" id="PF25944"/>
    </source>
</evidence>
<dbReference type="PROSITE" id="PS51257">
    <property type="entry name" value="PROKAR_LIPOPROTEIN"/>
    <property type="match status" value="1"/>
</dbReference>
<dbReference type="InterPro" id="IPR058625">
    <property type="entry name" value="MdtA-like_BSH"/>
</dbReference>
<dbReference type="InterPro" id="IPR058627">
    <property type="entry name" value="MdtA-like_C"/>
</dbReference>
<evidence type="ECO:0000256" key="4">
    <source>
        <dbReference type="SAM" id="MobiDB-lite"/>
    </source>
</evidence>
<evidence type="ECO:0000259" key="6">
    <source>
        <dbReference type="Pfam" id="PF25876"/>
    </source>
</evidence>
<comment type="subcellular location">
    <subcellularLocation>
        <location evidence="1">Cell inner membrane</location>
        <topology evidence="1">Lipid-anchor</topology>
    </subcellularLocation>
</comment>
<reference evidence="11" key="1">
    <citation type="submission" date="2016-10" db="EMBL/GenBank/DDBJ databases">
        <authorList>
            <person name="Varghese N."/>
            <person name="Submissions S."/>
        </authorList>
    </citation>
    <scope>NUCLEOTIDE SEQUENCE [LARGE SCALE GENOMIC DNA]</scope>
    <source>
        <strain evidence="11">LMG 25967</strain>
    </source>
</reference>
<feature type="chain" id="PRO_5017236090" evidence="5">
    <location>
        <begin position="19"/>
        <end position="399"/>
    </location>
</feature>
<dbReference type="GO" id="GO:0046677">
    <property type="term" value="P:response to antibiotic"/>
    <property type="evidence" value="ECO:0007669"/>
    <property type="project" value="TreeGrafter"/>
</dbReference>
<organism evidence="10 11">
    <name type="scientific">Pseudomonas linyingensis</name>
    <dbReference type="NCBI Taxonomy" id="915471"/>
    <lineage>
        <taxon>Bacteria</taxon>
        <taxon>Pseudomonadati</taxon>
        <taxon>Pseudomonadota</taxon>
        <taxon>Gammaproteobacteria</taxon>
        <taxon>Pseudomonadales</taxon>
        <taxon>Pseudomonadaceae</taxon>
        <taxon>Pseudomonas</taxon>
    </lineage>
</organism>
<dbReference type="EMBL" id="FNZE01000009">
    <property type="protein sequence ID" value="SEJ45218.1"/>
    <property type="molecule type" value="Genomic_DNA"/>
</dbReference>
<feature type="region of interest" description="Disordered" evidence="4">
    <location>
        <begin position="379"/>
        <end position="399"/>
    </location>
</feature>
<sequence>MAKTKHSLLFLGMTFALVQTLLSGCDSKAPPAAAVLEVPFVTVAARDVSIPLDLIGETIGSTDVTIRARVDGFLDGIHFKEGTFVDKGALLYTIDPQPLQAKLAQARAMLAQARTSLVKTKSDLDRIRPLAAMNAVSKLDLDAAVANYEAAKSYVDAANAQVELAQIELGYTRIHAPERGLIGLSEAEVGDFVSQRTNGGLLNVISRTDPIAVRVSITERGYLDAARRLADQQQGGRSADGSIATANQRPLSLILADGSLYEQRGVPTKVDRNIDPTTGALTIEAEFPNAQGLLRPGMFARIRFDADQIKGALLLPQRAVSELQSVHRVFVIKADDTVEVRQVQVGQRLGSDWVIQSGLQPGERVAVAGLLRLRPGMTVKPHEANASELPPAAEGGKNG</sequence>
<proteinExistence type="inferred from homology"/>
<dbReference type="Proteomes" id="UP000242930">
    <property type="component" value="Unassembled WGS sequence"/>
</dbReference>
<feature type="domain" description="Multidrug resistance protein MdtA-like barrel-sandwich hybrid" evidence="7">
    <location>
        <begin position="64"/>
        <end position="196"/>
    </location>
</feature>
<dbReference type="Pfam" id="PF25944">
    <property type="entry name" value="Beta-barrel_RND"/>
    <property type="match status" value="1"/>
</dbReference>
<evidence type="ECO:0000259" key="9">
    <source>
        <dbReference type="Pfam" id="PF25967"/>
    </source>
</evidence>
<dbReference type="FunFam" id="2.40.420.20:FF:000001">
    <property type="entry name" value="Efflux RND transporter periplasmic adaptor subunit"/>
    <property type="match status" value="1"/>
</dbReference>
<dbReference type="InterPro" id="IPR006143">
    <property type="entry name" value="RND_pump_MFP"/>
</dbReference>
<dbReference type="STRING" id="915471.SAMN05216201_10917"/>
<evidence type="ECO:0000313" key="11">
    <source>
        <dbReference type="Proteomes" id="UP000242930"/>
    </source>
</evidence>
<dbReference type="AlphaFoldDB" id="A0A1H6YVD0"/>
<dbReference type="Gene3D" id="2.40.30.170">
    <property type="match status" value="1"/>
</dbReference>
<dbReference type="Gene3D" id="1.10.287.470">
    <property type="entry name" value="Helix hairpin bin"/>
    <property type="match status" value="1"/>
</dbReference>
<evidence type="ECO:0000256" key="2">
    <source>
        <dbReference type="ARBA" id="ARBA00009477"/>
    </source>
</evidence>
<dbReference type="SUPFAM" id="SSF111369">
    <property type="entry name" value="HlyD-like secretion proteins"/>
    <property type="match status" value="1"/>
</dbReference>
<dbReference type="InterPro" id="IPR058624">
    <property type="entry name" value="MdtA-like_HH"/>
</dbReference>
<feature type="domain" description="Multidrug resistance protein MdtA-like beta-barrel" evidence="8">
    <location>
        <begin position="242"/>
        <end position="307"/>
    </location>
</feature>
<accession>A0A1H6YVD0</accession>
<dbReference type="NCBIfam" id="TIGR01730">
    <property type="entry name" value="RND_mfp"/>
    <property type="match status" value="1"/>
</dbReference>
<dbReference type="GO" id="GO:0005886">
    <property type="term" value="C:plasma membrane"/>
    <property type="evidence" value="ECO:0007669"/>
    <property type="project" value="UniProtKB-SubCell"/>
</dbReference>
<dbReference type="Gene3D" id="2.40.50.100">
    <property type="match status" value="1"/>
</dbReference>